<evidence type="ECO:0000256" key="5">
    <source>
        <dbReference type="ARBA" id="ARBA00022989"/>
    </source>
</evidence>
<name>A0A0F7W0X3_STRLW</name>
<comment type="subcellular location">
    <subcellularLocation>
        <location evidence="1">Cell membrane</location>
        <topology evidence="1">Multi-pass membrane protein</topology>
    </subcellularLocation>
</comment>
<gene>
    <name evidence="9" type="primary">sle_61850</name>
</gene>
<feature type="transmembrane region" description="Helical" evidence="8">
    <location>
        <begin position="368"/>
        <end position="391"/>
    </location>
</feature>
<dbReference type="GO" id="GO:0022857">
    <property type="term" value="F:transmembrane transporter activity"/>
    <property type="evidence" value="ECO:0007669"/>
    <property type="project" value="InterPro"/>
</dbReference>
<evidence type="ECO:0000256" key="3">
    <source>
        <dbReference type="ARBA" id="ARBA00022475"/>
    </source>
</evidence>
<keyword evidence="3" id="KW-1003">Cell membrane</keyword>
<dbReference type="PANTHER" id="PTHR23517">
    <property type="entry name" value="RESISTANCE PROTEIN MDTM, PUTATIVE-RELATED-RELATED"/>
    <property type="match status" value="1"/>
</dbReference>
<feature type="compositionally biased region" description="Basic and acidic residues" evidence="7">
    <location>
        <begin position="10"/>
        <end position="22"/>
    </location>
</feature>
<keyword evidence="6 8" id="KW-0472">Membrane</keyword>
<feature type="transmembrane region" description="Helical" evidence="8">
    <location>
        <begin position="397"/>
        <end position="419"/>
    </location>
</feature>
<keyword evidence="2" id="KW-0813">Transport</keyword>
<dbReference type="SUPFAM" id="SSF103473">
    <property type="entry name" value="MFS general substrate transporter"/>
    <property type="match status" value="1"/>
</dbReference>
<evidence type="ECO:0000256" key="2">
    <source>
        <dbReference type="ARBA" id="ARBA00022448"/>
    </source>
</evidence>
<evidence type="ECO:0000313" key="10">
    <source>
        <dbReference type="Proteomes" id="UP000035016"/>
    </source>
</evidence>
<feature type="transmembrane region" description="Helical" evidence="8">
    <location>
        <begin position="101"/>
        <end position="119"/>
    </location>
</feature>
<dbReference type="GO" id="GO:0005886">
    <property type="term" value="C:plasma membrane"/>
    <property type="evidence" value="ECO:0007669"/>
    <property type="project" value="UniProtKB-SubCell"/>
</dbReference>
<dbReference type="Proteomes" id="UP000035016">
    <property type="component" value="Chromosome Chromosome"/>
</dbReference>
<evidence type="ECO:0000313" key="9">
    <source>
        <dbReference type="EMBL" id="CQR65640.1"/>
    </source>
</evidence>
<dbReference type="PANTHER" id="PTHR23517:SF2">
    <property type="entry name" value="MULTIDRUG RESISTANCE PROTEIN MDTH"/>
    <property type="match status" value="1"/>
</dbReference>
<dbReference type="InterPro" id="IPR011701">
    <property type="entry name" value="MFS"/>
</dbReference>
<protein>
    <submittedName>
        <fullName evidence="9">Facilitator Transporter</fullName>
    </submittedName>
</protein>
<proteinExistence type="predicted"/>
<evidence type="ECO:0000256" key="1">
    <source>
        <dbReference type="ARBA" id="ARBA00004651"/>
    </source>
</evidence>
<dbReference type="InterPro" id="IPR036259">
    <property type="entry name" value="MFS_trans_sf"/>
</dbReference>
<feature type="transmembrane region" description="Helical" evidence="8">
    <location>
        <begin position="65"/>
        <end position="89"/>
    </location>
</feature>
<evidence type="ECO:0000256" key="6">
    <source>
        <dbReference type="ARBA" id="ARBA00023136"/>
    </source>
</evidence>
<feature type="transmembrane region" description="Helical" evidence="8">
    <location>
        <begin position="263"/>
        <end position="284"/>
    </location>
</feature>
<feature type="transmembrane region" description="Helical" evidence="8">
    <location>
        <begin position="188"/>
        <end position="211"/>
    </location>
</feature>
<dbReference type="EMBL" id="LN831790">
    <property type="protein sequence ID" value="CQR65640.1"/>
    <property type="molecule type" value="Genomic_DNA"/>
</dbReference>
<feature type="transmembrane region" description="Helical" evidence="8">
    <location>
        <begin position="232"/>
        <end position="251"/>
    </location>
</feature>
<feature type="region of interest" description="Disordered" evidence="7">
    <location>
        <begin position="1"/>
        <end position="22"/>
    </location>
</feature>
<evidence type="ECO:0000256" key="8">
    <source>
        <dbReference type="SAM" id="Phobius"/>
    </source>
</evidence>
<keyword evidence="5 8" id="KW-1133">Transmembrane helix</keyword>
<feature type="transmembrane region" description="Helical" evidence="8">
    <location>
        <begin position="327"/>
        <end position="347"/>
    </location>
</feature>
<dbReference type="KEGG" id="sle:sle_61850"/>
<accession>A0A0F7W0X3</accession>
<dbReference type="AlphaFoldDB" id="A0A0F7W0X3"/>
<organism evidence="9 10">
    <name type="scientific">Streptomyces leeuwenhoekii</name>
    <dbReference type="NCBI Taxonomy" id="1437453"/>
    <lineage>
        <taxon>Bacteria</taxon>
        <taxon>Bacillati</taxon>
        <taxon>Actinomycetota</taxon>
        <taxon>Actinomycetes</taxon>
        <taxon>Kitasatosporales</taxon>
        <taxon>Streptomycetaceae</taxon>
        <taxon>Streptomyces</taxon>
    </lineage>
</organism>
<reference evidence="9 10" key="1">
    <citation type="submission" date="2015-02" db="EMBL/GenBank/DDBJ databases">
        <authorList>
            <person name="Gomez-Escribano P.J."/>
        </authorList>
    </citation>
    <scope>NUCLEOTIDE SEQUENCE [LARGE SCALE GENOMIC DNA]</scope>
    <source>
        <strain evidence="10">C34 (DSM 42122 / NRRL B-24963)</strain>
    </source>
</reference>
<evidence type="ECO:0000256" key="7">
    <source>
        <dbReference type="SAM" id="MobiDB-lite"/>
    </source>
</evidence>
<dbReference type="InterPro" id="IPR050171">
    <property type="entry name" value="MFS_Transporters"/>
</dbReference>
<sequence length="433" mass="44762">MLPGGHRSAVPRDRKGWQELSRSRAEKAGEDRLVVRRLLLSEGVAALGDGLWFSMWAVYLTSVQGVPAATMGLAMGLGGGLGLLAALPVGTLTDRLGARETLLAVTVLRAAFSLAFLAAHGFWTLLIAAALFTSMGTAAKGTKVALVHLMLPERDCLPVLARARVVQHVLYAAGAGAAAWVLSHESSAPYHAAVIVNSLTFGVSAAILARLPRVPPVPAAQRRLSTEALRNFPFTAIMSSTALLALCWALLSSGLPLWLKEGTAAPVWIAPLSVLVSSLLIALFQVRVTRGGRRLAGAVRSSWRAGAALAGCCLAFAAAAWPTSPVVAGGVVLVGLGLHVLGELYYVAARWGLSIKLMAHGAQGQYQAVAATTEGAVVAVGPALVTTLVIGSGAAGWGVLALVFLTCSLPVAPLCRPALRRAAARPVRKSSAA</sequence>
<dbReference type="Pfam" id="PF07690">
    <property type="entry name" value="MFS_1"/>
    <property type="match status" value="1"/>
</dbReference>
<keyword evidence="4 8" id="KW-0812">Transmembrane</keyword>
<evidence type="ECO:0000256" key="4">
    <source>
        <dbReference type="ARBA" id="ARBA00022692"/>
    </source>
</evidence>
<feature type="transmembrane region" description="Helical" evidence="8">
    <location>
        <begin position="305"/>
        <end position="321"/>
    </location>
</feature>
<feature type="transmembrane region" description="Helical" evidence="8">
    <location>
        <begin position="38"/>
        <end position="59"/>
    </location>
</feature>
<dbReference type="Gene3D" id="1.20.1250.20">
    <property type="entry name" value="MFS general substrate transporter like domains"/>
    <property type="match status" value="1"/>
</dbReference>